<sequence length="90" mass="10123">EMQEMPSTEQLEVDNDALSKQIYELKDERESLRTLLSMKANPIGNFDYLGDSKGMYLDYCAGQTTKENPKATTSIILIDESDKTPDAPQC</sequence>
<name>A0A803PCR0_CANSA</name>
<feature type="coiled-coil region" evidence="1">
    <location>
        <begin position="8"/>
        <end position="35"/>
    </location>
</feature>
<dbReference type="Gramene" id="evm.model.04.1358">
    <property type="protein sequence ID" value="cds.evm.model.04.1358"/>
    <property type="gene ID" value="evm.TU.04.1358"/>
</dbReference>
<keyword evidence="3" id="KW-1185">Reference proteome</keyword>
<accession>A0A803PCR0</accession>
<dbReference type="Proteomes" id="UP000596661">
    <property type="component" value="Chromosome 4"/>
</dbReference>
<evidence type="ECO:0000313" key="3">
    <source>
        <dbReference type="Proteomes" id="UP000596661"/>
    </source>
</evidence>
<reference evidence="2" key="2">
    <citation type="submission" date="2021-03" db="UniProtKB">
        <authorList>
            <consortium name="EnsemblPlants"/>
        </authorList>
    </citation>
    <scope>IDENTIFICATION</scope>
</reference>
<protein>
    <submittedName>
        <fullName evidence="2">Uncharacterized protein</fullName>
    </submittedName>
</protein>
<dbReference type="EnsemblPlants" id="evm.model.04.1358">
    <property type="protein sequence ID" value="cds.evm.model.04.1358"/>
    <property type="gene ID" value="evm.TU.04.1358"/>
</dbReference>
<organism evidence="2 3">
    <name type="scientific">Cannabis sativa</name>
    <name type="common">Hemp</name>
    <name type="synonym">Marijuana</name>
    <dbReference type="NCBI Taxonomy" id="3483"/>
    <lineage>
        <taxon>Eukaryota</taxon>
        <taxon>Viridiplantae</taxon>
        <taxon>Streptophyta</taxon>
        <taxon>Embryophyta</taxon>
        <taxon>Tracheophyta</taxon>
        <taxon>Spermatophyta</taxon>
        <taxon>Magnoliopsida</taxon>
        <taxon>eudicotyledons</taxon>
        <taxon>Gunneridae</taxon>
        <taxon>Pentapetalae</taxon>
        <taxon>rosids</taxon>
        <taxon>fabids</taxon>
        <taxon>Rosales</taxon>
        <taxon>Cannabaceae</taxon>
        <taxon>Cannabis</taxon>
    </lineage>
</organism>
<proteinExistence type="predicted"/>
<reference evidence="2" key="1">
    <citation type="submission" date="2018-11" db="EMBL/GenBank/DDBJ databases">
        <authorList>
            <person name="Grassa J C."/>
        </authorList>
    </citation>
    <scope>NUCLEOTIDE SEQUENCE [LARGE SCALE GENOMIC DNA]</scope>
</reference>
<dbReference type="EMBL" id="UZAU01000387">
    <property type="status" value="NOT_ANNOTATED_CDS"/>
    <property type="molecule type" value="Genomic_DNA"/>
</dbReference>
<keyword evidence="1" id="KW-0175">Coiled coil</keyword>
<evidence type="ECO:0000313" key="2">
    <source>
        <dbReference type="EnsemblPlants" id="cds.evm.model.04.1358"/>
    </source>
</evidence>
<dbReference type="AlphaFoldDB" id="A0A803PCR0"/>
<evidence type="ECO:0000256" key="1">
    <source>
        <dbReference type="SAM" id="Coils"/>
    </source>
</evidence>